<dbReference type="HAMAP" id="MF_01005">
    <property type="entry name" value="BtuD"/>
    <property type="match status" value="1"/>
</dbReference>
<dbReference type="RefSeq" id="WP_017038862.1">
    <property type="nucleotide sequence ID" value="NZ_JBNGCH010000438.1"/>
</dbReference>
<accession>A0A1B9QZS2</accession>
<dbReference type="PROSITE" id="PS50893">
    <property type="entry name" value="ABC_TRANSPORTER_2"/>
    <property type="match status" value="1"/>
</dbReference>
<dbReference type="EC" id="7.6.2.8" evidence="8"/>
<dbReference type="Proteomes" id="UP000093173">
    <property type="component" value="Unassembled WGS sequence"/>
</dbReference>
<keyword evidence="2 8" id="KW-1003">Cell membrane</keyword>
<dbReference type="InterPro" id="IPR003439">
    <property type="entry name" value="ABC_transporter-like_ATP-bd"/>
</dbReference>
<dbReference type="Pfam" id="PF00005">
    <property type="entry name" value="ABC_tran"/>
    <property type="match status" value="1"/>
</dbReference>
<gene>
    <name evidence="8" type="primary">btuD</name>
    <name evidence="10" type="ORF">A6E14_01485</name>
</gene>
<reference evidence="11" key="1">
    <citation type="submission" date="2016-06" db="EMBL/GenBank/DDBJ databases">
        <authorList>
            <person name="Hehemann J.-H."/>
            <person name="Arevalo P."/>
            <person name="Datta M.S."/>
            <person name="Polz M.F."/>
        </authorList>
    </citation>
    <scope>NUCLEOTIDE SEQUENCE [LARGE SCALE GENOMIC DNA]</scope>
    <source>
        <strain evidence="11">9CSC122</strain>
    </source>
</reference>
<evidence type="ECO:0000256" key="5">
    <source>
        <dbReference type="ARBA" id="ARBA00022840"/>
    </source>
</evidence>
<evidence type="ECO:0000313" key="11">
    <source>
        <dbReference type="Proteomes" id="UP000093173"/>
    </source>
</evidence>
<protein>
    <recommendedName>
        <fullName evidence="8">Vitamin B12 import ATP-binding protein BtuD</fullName>
        <ecNumber evidence="8">7.6.2.8</ecNumber>
    </recommendedName>
    <alternativeName>
        <fullName evidence="8">Vitamin B12-transporting ATPase</fullName>
    </alternativeName>
</protein>
<keyword evidence="3" id="KW-0997">Cell inner membrane</keyword>
<dbReference type="InterPro" id="IPR003593">
    <property type="entry name" value="AAA+_ATPase"/>
</dbReference>
<dbReference type="AlphaFoldDB" id="A0A1B9QZS2"/>
<dbReference type="Gene3D" id="3.40.50.300">
    <property type="entry name" value="P-loop containing nucleotide triphosphate hydrolases"/>
    <property type="match status" value="1"/>
</dbReference>
<evidence type="ECO:0000259" key="9">
    <source>
        <dbReference type="PROSITE" id="PS50893"/>
    </source>
</evidence>
<keyword evidence="6 8" id="KW-1278">Translocase</keyword>
<evidence type="ECO:0000256" key="6">
    <source>
        <dbReference type="ARBA" id="ARBA00022967"/>
    </source>
</evidence>
<evidence type="ECO:0000256" key="8">
    <source>
        <dbReference type="HAMAP-Rule" id="MF_01005"/>
    </source>
</evidence>
<dbReference type="EMBL" id="MAJZ01000438">
    <property type="protein sequence ID" value="OCH76593.1"/>
    <property type="molecule type" value="Genomic_DNA"/>
</dbReference>
<comment type="subunit">
    <text evidence="8">The complex is composed of two ATP-binding proteins (BtuD), two transmembrane proteins (BtuC) and a solute-binding protein (BtuF).</text>
</comment>
<comment type="function">
    <text evidence="8">Part of the ABC transporter complex BtuCDF involved in vitamin B12 import. Responsible for energy coupling to the transport system.</text>
</comment>
<organism evidence="10 11">
    <name type="scientific">Vibrio genomosp. F10</name>
    <dbReference type="NCBI Taxonomy" id="723171"/>
    <lineage>
        <taxon>Bacteria</taxon>
        <taxon>Pseudomonadati</taxon>
        <taxon>Pseudomonadota</taxon>
        <taxon>Gammaproteobacteria</taxon>
        <taxon>Vibrionales</taxon>
        <taxon>Vibrionaceae</taxon>
        <taxon>Vibrio</taxon>
    </lineage>
</organism>
<evidence type="ECO:0000256" key="2">
    <source>
        <dbReference type="ARBA" id="ARBA00022475"/>
    </source>
</evidence>
<name>A0A1B9QZS2_9VIBR</name>
<comment type="catalytic activity">
    <reaction evidence="8">
        <text>an R-cob(III)alamin(out) + ATP + H2O = an R-cob(III)alamin(in) + ADP + phosphate + H(+)</text>
        <dbReference type="Rhea" id="RHEA:17873"/>
        <dbReference type="ChEBI" id="CHEBI:15377"/>
        <dbReference type="ChEBI" id="CHEBI:15378"/>
        <dbReference type="ChEBI" id="CHEBI:30616"/>
        <dbReference type="ChEBI" id="CHEBI:43474"/>
        <dbReference type="ChEBI" id="CHEBI:140785"/>
        <dbReference type="ChEBI" id="CHEBI:456216"/>
        <dbReference type="EC" id="7.6.2.8"/>
    </reaction>
</comment>
<dbReference type="SUPFAM" id="SSF52540">
    <property type="entry name" value="P-loop containing nucleoside triphosphate hydrolases"/>
    <property type="match status" value="1"/>
</dbReference>
<feature type="domain" description="ABC transporter" evidence="9">
    <location>
        <begin position="2"/>
        <end position="236"/>
    </location>
</feature>
<comment type="subcellular location">
    <subcellularLocation>
        <location evidence="8">Cell membrane</location>
        <topology evidence="8">Peripheral membrane protein</topology>
    </subcellularLocation>
</comment>
<dbReference type="GO" id="GO:0016887">
    <property type="term" value="F:ATP hydrolysis activity"/>
    <property type="evidence" value="ECO:0007669"/>
    <property type="project" value="InterPro"/>
</dbReference>
<keyword evidence="7 8" id="KW-0472">Membrane</keyword>
<dbReference type="InterPro" id="IPR023693">
    <property type="entry name" value="ABC_transptr_BtuD"/>
</dbReference>
<comment type="caution">
    <text evidence="10">The sequence shown here is derived from an EMBL/GenBank/DDBJ whole genome shotgun (WGS) entry which is preliminary data.</text>
</comment>
<dbReference type="GO" id="GO:0015420">
    <property type="term" value="F:ABC-type vitamin B12 transporter activity"/>
    <property type="evidence" value="ECO:0007669"/>
    <property type="project" value="UniProtKB-UniRule"/>
</dbReference>
<feature type="binding site" evidence="8">
    <location>
        <begin position="30"/>
        <end position="37"/>
    </location>
    <ligand>
        <name>ATP</name>
        <dbReference type="ChEBI" id="CHEBI:30616"/>
    </ligand>
</feature>
<evidence type="ECO:0000256" key="4">
    <source>
        <dbReference type="ARBA" id="ARBA00022741"/>
    </source>
</evidence>
<keyword evidence="1 8" id="KW-0813">Transport</keyword>
<dbReference type="InterPro" id="IPR027417">
    <property type="entry name" value="P-loop_NTPase"/>
</dbReference>
<dbReference type="InterPro" id="IPR050153">
    <property type="entry name" value="Metal_Ion_Import_ABC"/>
</dbReference>
<keyword evidence="11" id="KW-1185">Reference proteome</keyword>
<dbReference type="PANTHER" id="PTHR42734">
    <property type="entry name" value="METAL TRANSPORT SYSTEM ATP-BINDING PROTEIN TM_0124-RELATED"/>
    <property type="match status" value="1"/>
</dbReference>
<dbReference type="GO" id="GO:0005886">
    <property type="term" value="C:plasma membrane"/>
    <property type="evidence" value="ECO:0007669"/>
    <property type="project" value="UniProtKB-SubCell"/>
</dbReference>
<keyword evidence="4 8" id="KW-0547">Nucleotide-binding</keyword>
<dbReference type="SMART" id="SM00382">
    <property type="entry name" value="AAA"/>
    <property type="match status" value="1"/>
</dbReference>
<dbReference type="CDD" id="cd03214">
    <property type="entry name" value="ABC_Iron-Siderophores_B12_Hemin"/>
    <property type="match status" value="1"/>
</dbReference>
<evidence type="ECO:0000256" key="7">
    <source>
        <dbReference type="ARBA" id="ARBA00023136"/>
    </source>
</evidence>
<comment type="similarity">
    <text evidence="8">Belongs to the ABC transporter superfamily. Vitamin B12 importer (TC 3.A.1.13.1) family.</text>
</comment>
<proteinExistence type="inferred from homology"/>
<sequence length="251" mass="27700">MIHVKSVAVASRILPLSFECKAGEVTHIIGPNGSGKSTLLSAISGVLPFTGSVVIDSLEVENTSLETLAEHRAYLSQSDRPAFNLEVFQYLALSVPHCCHVDEPKVQQAIETLTALVGIQDKMHRSIHHLSGGEWQRVRLASICLQVWPDINPHAKLLLLDEPAAPLDIARESLLYRLIDVVAKRGLCVIMANHDLNRTLRHADSAILMSNGIMQKVGKVDEVLEPGLLTEVFQIPVKKVQVDKRPYLIFD</sequence>
<evidence type="ECO:0000313" key="10">
    <source>
        <dbReference type="EMBL" id="OCH76593.1"/>
    </source>
</evidence>
<evidence type="ECO:0000256" key="1">
    <source>
        <dbReference type="ARBA" id="ARBA00022448"/>
    </source>
</evidence>
<keyword evidence="5 8" id="KW-0067">ATP-binding</keyword>
<dbReference type="NCBIfam" id="NF002981">
    <property type="entry name" value="PRK03695.1"/>
    <property type="match status" value="1"/>
</dbReference>
<dbReference type="GO" id="GO:0005524">
    <property type="term" value="F:ATP binding"/>
    <property type="evidence" value="ECO:0007669"/>
    <property type="project" value="UniProtKB-KW"/>
</dbReference>
<dbReference type="PANTHER" id="PTHR42734:SF18">
    <property type="entry name" value="VITAMIN B12 IMPORT ATP-BINDING PROTEIN BTUD"/>
    <property type="match status" value="1"/>
</dbReference>
<evidence type="ECO:0000256" key="3">
    <source>
        <dbReference type="ARBA" id="ARBA00022519"/>
    </source>
</evidence>
<dbReference type="FunFam" id="3.40.50.300:FF:000462">
    <property type="entry name" value="Vitamin B12 import ATP-binding protein BtuD"/>
    <property type="match status" value="1"/>
</dbReference>